<keyword evidence="2" id="KW-0413">Isomerase</keyword>
<dbReference type="InterPro" id="IPR037401">
    <property type="entry name" value="SnoaL-like"/>
</dbReference>
<evidence type="ECO:0000313" key="3">
    <source>
        <dbReference type="Proteomes" id="UP000029435"/>
    </source>
</evidence>
<protein>
    <submittedName>
        <fullName evidence="2">Steroid delta-isomerase</fullName>
    </submittedName>
</protein>
<reference evidence="2 3" key="1">
    <citation type="submission" date="2014-08" db="EMBL/GenBank/DDBJ databases">
        <title>Genome sequences of NCPPB Pectobacterium isolates.</title>
        <authorList>
            <person name="Glover R.H."/>
            <person name="Sapp M."/>
            <person name="Elphinstone J."/>
        </authorList>
    </citation>
    <scope>NUCLEOTIDE SEQUENCE [LARGE SCALE GENOMIC DNA]</scope>
    <source>
        <strain evidence="2 3">LMG 21372</strain>
    </source>
</reference>
<gene>
    <name evidence="2" type="ORF">KU74_11185</name>
</gene>
<dbReference type="PIRSF" id="PIRSF030561">
    <property type="entry name" value="UCP030561"/>
    <property type="match status" value="1"/>
</dbReference>
<dbReference type="AlphaFoldDB" id="A0A0M2F2L0"/>
<dbReference type="Gene3D" id="3.10.450.50">
    <property type="match status" value="1"/>
</dbReference>
<dbReference type="OrthoDB" id="9799296at2"/>
<dbReference type="EMBL" id="JQOD01000002">
    <property type="protein sequence ID" value="KGA34036.1"/>
    <property type="molecule type" value="Genomic_DNA"/>
</dbReference>
<dbReference type="Proteomes" id="UP000029435">
    <property type="component" value="Unassembled WGS sequence"/>
</dbReference>
<organism evidence="2 3">
    <name type="scientific">Pectobacterium brasiliense</name>
    <dbReference type="NCBI Taxonomy" id="180957"/>
    <lineage>
        <taxon>Bacteria</taxon>
        <taxon>Pseudomonadati</taxon>
        <taxon>Pseudomonadota</taxon>
        <taxon>Gammaproteobacteria</taxon>
        <taxon>Enterobacterales</taxon>
        <taxon>Pectobacteriaceae</taxon>
        <taxon>Pectobacterium</taxon>
    </lineage>
</organism>
<dbReference type="RefSeq" id="WP_039314993.1">
    <property type="nucleotide sequence ID" value="NZ_JQOD01000002.1"/>
</dbReference>
<sequence length="111" mass="12555">MLPESAVAAQFKAYNEHDIDAFVSCFAPDFKAYRMPAETPSMVGKEALREFYVNNRFNNPKLRAELVSRTVLGNKVFDHELIHGLAAEPIESVAIFEVDNGLINTAWFFFP</sequence>
<dbReference type="SUPFAM" id="SSF54427">
    <property type="entry name" value="NTF2-like"/>
    <property type="match status" value="1"/>
</dbReference>
<evidence type="ECO:0000259" key="1">
    <source>
        <dbReference type="Pfam" id="PF12680"/>
    </source>
</evidence>
<evidence type="ECO:0000313" key="2">
    <source>
        <dbReference type="EMBL" id="KGA34036.1"/>
    </source>
</evidence>
<feature type="domain" description="SnoaL-like" evidence="1">
    <location>
        <begin position="7"/>
        <end position="103"/>
    </location>
</feature>
<name>A0A0M2F2L0_9GAMM</name>
<accession>A0A0M2F2L0</accession>
<proteinExistence type="predicted"/>
<comment type="caution">
    <text evidence="2">The sequence shown here is derived from an EMBL/GenBank/DDBJ whole genome shotgun (WGS) entry which is preliminary data.</text>
</comment>
<dbReference type="STRING" id="180957.B5S52_11310"/>
<dbReference type="Pfam" id="PF12680">
    <property type="entry name" value="SnoaL_2"/>
    <property type="match status" value="1"/>
</dbReference>
<dbReference type="InterPro" id="IPR032710">
    <property type="entry name" value="NTF2-like_dom_sf"/>
</dbReference>
<dbReference type="GO" id="GO:0016853">
    <property type="term" value="F:isomerase activity"/>
    <property type="evidence" value="ECO:0007669"/>
    <property type="project" value="UniProtKB-KW"/>
</dbReference>
<dbReference type="InterPro" id="IPR008317">
    <property type="entry name" value="UCP030561"/>
</dbReference>